<feature type="region of interest" description="Disordered" evidence="1">
    <location>
        <begin position="40"/>
        <end position="74"/>
    </location>
</feature>
<accession>A0A0C9TFX7</accession>
<dbReference type="AlphaFoldDB" id="A0A0C9TFX7"/>
<protein>
    <submittedName>
        <fullName evidence="2">Uncharacterized protein</fullName>
    </submittedName>
</protein>
<evidence type="ECO:0000256" key="1">
    <source>
        <dbReference type="SAM" id="MobiDB-lite"/>
    </source>
</evidence>
<dbReference type="EMBL" id="KN837310">
    <property type="protein sequence ID" value="KIJ28298.1"/>
    <property type="molecule type" value="Genomic_DNA"/>
</dbReference>
<sequence>MSVPNALREDNEGYFLEQDVDVAAWLTKVIERATYMALREQEKAPYKGKKPVTANRQSKPSVHAPTPAKTGESSWQRLDADLESYGQAREQVLPYDEAPLSGGANSTLYDESTMDIDQIVGDIYRDC</sequence>
<name>A0A0C9TFX7_SPHS4</name>
<proteinExistence type="predicted"/>
<evidence type="ECO:0000313" key="2">
    <source>
        <dbReference type="EMBL" id="KIJ28298.1"/>
    </source>
</evidence>
<dbReference type="HOGENOM" id="CLU_037356_1_0_1"/>
<organism evidence="2 3">
    <name type="scientific">Sphaerobolus stellatus (strain SS14)</name>
    <dbReference type="NCBI Taxonomy" id="990650"/>
    <lineage>
        <taxon>Eukaryota</taxon>
        <taxon>Fungi</taxon>
        <taxon>Dikarya</taxon>
        <taxon>Basidiomycota</taxon>
        <taxon>Agaricomycotina</taxon>
        <taxon>Agaricomycetes</taxon>
        <taxon>Phallomycetidae</taxon>
        <taxon>Geastrales</taxon>
        <taxon>Sphaerobolaceae</taxon>
        <taxon>Sphaerobolus</taxon>
    </lineage>
</organism>
<gene>
    <name evidence="2" type="ORF">M422DRAFT_270442</name>
</gene>
<feature type="region of interest" description="Disordered" evidence="1">
    <location>
        <begin position="86"/>
        <end position="108"/>
    </location>
</feature>
<keyword evidence="3" id="KW-1185">Reference proteome</keyword>
<evidence type="ECO:0000313" key="3">
    <source>
        <dbReference type="Proteomes" id="UP000054279"/>
    </source>
</evidence>
<dbReference type="Proteomes" id="UP000054279">
    <property type="component" value="Unassembled WGS sequence"/>
</dbReference>
<reference evidence="2 3" key="1">
    <citation type="submission" date="2014-06" db="EMBL/GenBank/DDBJ databases">
        <title>Evolutionary Origins and Diversification of the Mycorrhizal Mutualists.</title>
        <authorList>
            <consortium name="DOE Joint Genome Institute"/>
            <consortium name="Mycorrhizal Genomics Consortium"/>
            <person name="Kohler A."/>
            <person name="Kuo A."/>
            <person name="Nagy L.G."/>
            <person name="Floudas D."/>
            <person name="Copeland A."/>
            <person name="Barry K.W."/>
            <person name="Cichocki N."/>
            <person name="Veneault-Fourrey C."/>
            <person name="LaButti K."/>
            <person name="Lindquist E.A."/>
            <person name="Lipzen A."/>
            <person name="Lundell T."/>
            <person name="Morin E."/>
            <person name="Murat C."/>
            <person name="Riley R."/>
            <person name="Ohm R."/>
            <person name="Sun H."/>
            <person name="Tunlid A."/>
            <person name="Henrissat B."/>
            <person name="Grigoriev I.V."/>
            <person name="Hibbett D.S."/>
            <person name="Martin F."/>
        </authorList>
    </citation>
    <scope>NUCLEOTIDE SEQUENCE [LARGE SCALE GENOMIC DNA]</scope>
    <source>
        <strain evidence="2 3">SS14</strain>
    </source>
</reference>